<dbReference type="GO" id="GO:0008194">
    <property type="term" value="F:UDP-glycosyltransferase activity"/>
    <property type="evidence" value="ECO:0007669"/>
    <property type="project" value="InterPro"/>
</dbReference>
<evidence type="ECO:0000256" key="1">
    <source>
        <dbReference type="ARBA" id="ARBA00022676"/>
    </source>
</evidence>
<dbReference type="PANTHER" id="PTHR48043:SF145">
    <property type="entry name" value="FI06409P-RELATED"/>
    <property type="match status" value="1"/>
</dbReference>
<organism evidence="3 4">
    <name type="scientific">Rhypophila decipiens</name>
    <dbReference type="NCBI Taxonomy" id="261697"/>
    <lineage>
        <taxon>Eukaryota</taxon>
        <taxon>Fungi</taxon>
        <taxon>Dikarya</taxon>
        <taxon>Ascomycota</taxon>
        <taxon>Pezizomycotina</taxon>
        <taxon>Sordariomycetes</taxon>
        <taxon>Sordariomycetidae</taxon>
        <taxon>Sordariales</taxon>
        <taxon>Naviculisporaceae</taxon>
        <taxon>Rhypophila</taxon>
    </lineage>
</organism>
<dbReference type="Proteomes" id="UP001301769">
    <property type="component" value="Unassembled WGS sequence"/>
</dbReference>
<dbReference type="EMBL" id="MU858086">
    <property type="protein sequence ID" value="KAK4214958.1"/>
    <property type="molecule type" value="Genomic_DNA"/>
</dbReference>
<keyword evidence="1" id="KW-0328">Glycosyltransferase</keyword>
<sequence length="477" mass="51941">MTTSTLETSSDKKPIILAAGFPASGHSKNLVHVANHLSRRGFTVYCITADEFKSSLKQNGVSFIHHPFPWQGRDVPPADDPTMVGGKAFAYAFKRAFIDSTPTAHRLINSTLERLHVEHPTRKIVILHEICFMGLMPYLYGAPLPKGYSSLPPILSVHTSIDARTDFEVPPFGPGLPYDPTPENLALWRSIYASMEPIATDMNDYLNATLKSLGATRDVSGFGFLLDALFDIGKTTFLFTTHSTDYPPRRKPSKLRYIGGLPVPPVSTSLALPDWWDSVLLPNSELASSSPDKKRVVFVTQGTVHLNYDDLIIPSLKAFASRKDLIVIAVLGVKGAKLTSPSDPGFPKSLPSNAYILQSFPYDAILPHADVFITNGGYNGYMHGIMNGVPMIMAGMDADKGEVSARAEYAGIAVNLKTQRATEEMLLGAVDKILGDKRFKEKVMALKADNEACDPLGDVEKSVLEEGAVNGHSNGHS</sequence>
<gene>
    <name evidence="3" type="ORF">QBC37DRAFT_420255</name>
</gene>
<name>A0AAN7B8Q1_9PEZI</name>
<dbReference type="Gene3D" id="3.40.50.2000">
    <property type="entry name" value="Glycogen Phosphorylase B"/>
    <property type="match status" value="2"/>
</dbReference>
<accession>A0AAN7B8Q1</accession>
<dbReference type="InterPro" id="IPR002213">
    <property type="entry name" value="UDP_glucos_trans"/>
</dbReference>
<evidence type="ECO:0000313" key="3">
    <source>
        <dbReference type="EMBL" id="KAK4214958.1"/>
    </source>
</evidence>
<dbReference type="InterPro" id="IPR050271">
    <property type="entry name" value="UDP-glycosyltransferase"/>
</dbReference>
<proteinExistence type="predicted"/>
<comment type="caution">
    <text evidence="3">The sequence shown here is derived from an EMBL/GenBank/DDBJ whole genome shotgun (WGS) entry which is preliminary data.</text>
</comment>
<keyword evidence="4" id="KW-1185">Reference proteome</keyword>
<keyword evidence="2" id="KW-0808">Transferase</keyword>
<reference evidence="3" key="2">
    <citation type="submission" date="2023-05" db="EMBL/GenBank/DDBJ databases">
        <authorList>
            <consortium name="Lawrence Berkeley National Laboratory"/>
            <person name="Steindorff A."/>
            <person name="Hensen N."/>
            <person name="Bonometti L."/>
            <person name="Westerberg I."/>
            <person name="Brannstrom I.O."/>
            <person name="Guillou S."/>
            <person name="Cros-Aarteil S."/>
            <person name="Calhoun S."/>
            <person name="Haridas S."/>
            <person name="Kuo A."/>
            <person name="Mondo S."/>
            <person name="Pangilinan J."/>
            <person name="Riley R."/>
            <person name="Labutti K."/>
            <person name="Andreopoulos B."/>
            <person name="Lipzen A."/>
            <person name="Chen C."/>
            <person name="Yanf M."/>
            <person name="Daum C."/>
            <person name="Ng V."/>
            <person name="Clum A."/>
            <person name="Ohm R."/>
            <person name="Martin F."/>
            <person name="Silar P."/>
            <person name="Natvig D."/>
            <person name="Lalanne C."/>
            <person name="Gautier V."/>
            <person name="Ament-Velasquez S.L."/>
            <person name="Kruys A."/>
            <person name="Hutchinson M.I."/>
            <person name="Powell A.J."/>
            <person name="Barry K."/>
            <person name="Miller A.N."/>
            <person name="Grigoriev I.V."/>
            <person name="Debuchy R."/>
            <person name="Gladieux P."/>
            <person name="Thoren M.H."/>
            <person name="Johannesson H."/>
        </authorList>
    </citation>
    <scope>NUCLEOTIDE SEQUENCE</scope>
    <source>
        <strain evidence="3">PSN293</strain>
    </source>
</reference>
<evidence type="ECO:0000313" key="4">
    <source>
        <dbReference type="Proteomes" id="UP001301769"/>
    </source>
</evidence>
<protein>
    <submittedName>
        <fullName evidence="3">Glycosyltransferase</fullName>
    </submittedName>
</protein>
<dbReference type="AlphaFoldDB" id="A0AAN7B8Q1"/>
<dbReference type="Pfam" id="PF00201">
    <property type="entry name" value="UDPGT"/>
    <property type="match status" value="1"/>
</dbReference>
<dbReference type="CDD" id="cd03784">
    <property type="entry name" value="GT1_Gtf-like"/>
    <property type="match status" value="1"/>
</dbReference>
<dbReference type="PANTHER" id="PTHR48043">
    <property type="entry name" value="EG:EG0003.4 PROTEIN-RELATED"/>
    <property type="match status" value="1"/>
</dbReference>
<reference evidence="3" key="1">
    <citation type="journal article" date="2023" name="Mol. Phylogenet. Evol.">
        <title>Genome-scale phylogeny and comparative genomics of the fungal order Sordariales.</title>
        <authorList>
            <person name="Hensen N."/>
            <person name="Bonometti L."/>
            <person name="Westerberg I."/>
            <person name="Brannstrom I.O."/>
            <person name="Guillou S."/>
            <person name="Cros-Aarteil S."/>
            <person name="Calhoun S."/>
            <person name="Haridas S."/>
            <person name="Kuo A."/>
            <person name="Mondo S."/>
            <person name="Pangilinan J."/>
            <person name="Riley R."/>
            <person name="LaButti K."/>
            <person name="Andreopoulos B."/>
            <person name="Lipzen A."/>
            <person name="Chen C."/>
            <person name="Yan M."/>
            <person name="Daum C."/>
            <person name="Ng V."/>
            <person name="Clum A."/>
            <person name="Steindorff A."/>
            <person name="Ohm R.A."/>
            <person name="Martin F."/>
            <person name="Silar P."/>
            <person name="Natvig D.O."/>
            <person name="Lalanne C."/>
            <person name="Gautier V."/>
            <person name="Ament-Velasquez S.L."/>
            <person name="Kruys A."/>
            <person name="Hutchinson M.I."/>
            <person name="Powell A.J."/>
            <person name="Barry K."/>
            <person name="Miller A.N."/>
            <person name="Grigoriev I.V."/>
            <person name="Debuchy R."/>
            <person name="Gladieux P."/>
            <person name="Hiltunen Thoren M."/>
            <person name="Johannesson H."/>
        </authorList>
    </citation>
    <scope>NUCLEOTIDE SEQUENCE</scope>
    <source>
        <strain evidence="3">PSN293</strain>
    </source>
</reference>
<dbReference type="SUPFAM" id="SSF53756">
    <property type="entry name" value="UDP-Glycosyltransferase/glycogen phosphorylase"/>
    <property type="match status" value="1"/>
</dbReference>
<evidence type="ECO:0000256" key="2">
    <source>
        <dbReference type="ARBA" id="ARBA00022679"/>
    </source>
</evidence>